<organism evidence="2 3">
    <name type="scientific">Shewanella piezotolerans (strain WP3 / JCM 13877)</name>
    <dbReference type="NCBI Taxonomy" id="225849"/>
    <lineage>
        <taxon>Bacteria</taxon>
        <taxon>Pseudomonadati</taxon>
        <taxon>Pseudomonadota</taxon>
        <taxon>Gammaproteobacteria</taxon>
        <taxon>Alteromonadales</taxon>
        <taxon>Shewanellaceae</taxon>
        <taxon>Shewanella</taxon>
    </lineage>
</organism>
<evidence type="ECO:0000256" key="1">
    <source>
        <dbReference type="ARBA" id="ARBA00005367"/>
    </source>
</evidence>
<sequence length="135" mass="15524">MSLYLSLSLIMEYDFLRNTVTGTAFARFSMDHEALGFWLSEELGDDAGKYVEICQQIAKLQASQLSDWRLVGKALSIELDREQARVFANNIAEGDSDDVEMDESMSFYDGESEAFCGLEDFYEVLINWREFLDER</sequence>
<dbReference type="Proteomes" id="UP000000753">
    <property type="component" value="Chromosome"/>
</dbReference>
<reference evidence="2 3" key="1">
    <citation type="journal article" date="2008" name="PLoS ONE">
        <title>Environmental adaptation: genomic analysis of the piezotolerant and psychrotolerant deep-sea iron reducing bacterium Shewanella piezotolerans WP3.</title>
        <authorList>
            <person name="Wang F."/>
            <person name="Wang J."/>
            <person name="Jian H."/>
            <person name="Zhang B."/>
            <person name="Li S."/>
            <person name="Wang F."/>
            <person name="Zeng X."/>
            <person name="Gao L."/>
            <person name="Bartlett D.H."/>
            <person name="Yu J."/>
            <person name="Hu S."/>
            <person name="Xiao X."/>
        </authorList>
    </citation>
    <scope>NUCLEOTIDE SEQUENCE [LARGE SCALE GENOMIC DNA]</scope>
    <source>
        <strain evidence="3">WP3 / JCM 13877</strain>
    </source>
</reference>
<dbReference type="InterPro" id="IPR008249">
    <property type="entry name" value="UPF0231"/>
</dbReference>
<proteinExistence type="inferred from homology"/>
<accession>B8CSK6</accession>
<evidence type="ECO:0000313" key="2">
    <source>
        <dbReference type="EMBL" id="ACJ30632.1"/>
    </source>
</evidence>
<dbReference type="EMBL" id="CP000472">
    <property type="protein sequence ID" value="ACJ30632.1"/>
    <property type="molecule type" value="Genomic_DNA"/>
</dbReference>
<dbReference type="STRING" id="225849.swp_3962"/>
<dbReference type="AlphaFoldDB" id="B8CSK6"/>
<dbReference type="eggNOG" id="COG3112">
    <property type="taxonomic scope" value="Bacteria"/>
</dbReference>
<gene>
    <name evidence="2" type="ordered locus">swp_3962</name>
</gene>
<keyword evidence="3" id="KW-1185">Reference proteome</keyword>
<comment type="similarity">
    <text evidence="1">Belongs to the UPF0231 family.</text>
</comment>
<evidence type="ECO:0000313" key="3">
    <source>
        <dbReference type="Proteomes" id="UP000000753"/>
    </source>
</evidence>
<dbReference type="KEGG" id="swp:swp_3962"/>
<dbReference type="Pfam" id="PF06062">
    <property type="entry name" value="UPF0231"/>
    <property type="match status" value="1"/>
</dbReference>
<protein>
    <submittedName>
        <fullName evidence="2">Uncharacterized protein</fullName>
    </submittedName>
</protein>
<dbReference type="PIRSF" id="PIRSF006287">
    <property type="entry name" value="UCP006287"/>
    <property type="match status" value="1"/>
</dbReference>
<dbReference type="HOGENOM" id="CLU_139226_0_0_6"/>
<name>B8CSK6_SHEPW</name>